<proteinExistence type="predicted"/>
<evidence type="ECO:0000256" key="2">
    <source>
        <dbReference type="SAM" id="Phobius"/>
    </source>
</evidence>
<gene>
    <name evidence="3" type="ORF">AXG93_4360s1190</name>
</gene>
<sequence length="229" mass="25320">MARSALAYDDDDDESFPGPRALSRRERAAWRPPEHGKFSGSRSIAASDGRPLRERGPQGPGTGDSPFPPRDGVLNRDSSRLRCPSFPTMFACIRAVGPIDRDAQRRLWRPESLIVGDSFAALPSSTFDVSGNRGFTFGCGFVVEISLPRPLLVRDAASQPSTNNASMQSPFLQVFDSFPASAEAAPGERELRIRLAHPVHALLLFGLLHFIFRFLCPFLFTWKAMKTEK</sequence>
<protein>
    <submittedName>
        <fullName evidence="3">Uncharacterized protein</fullName>
    </submittedName>
</protein>
<evidence type="ECO:0000313" key="3">
    <source>
        <dbReference type="EMBL" id="OAE26865.1"/>
    </source>
</evidence>
<keyword evidence="4" id="KW-1185">Reference proteome</keyword>
<dbReference type="EMBL" id="LVLJ01002071">
    <property type="protein sequence ID" value="OAE26865.1"/>
    <property type="molecule type" value="Genomic_DNA"/>
</dbReference>
<name>A0A176W336_MARPO</name>
<evidence type="ECO:0000313" key="4">
    <source>
        <dbReference type="Proteomes" id="UP000077202"/>
    </source>
</evidence>
<feature type="transmembrane region" description="Helical" evidence="2">
    <location>
        <begin position="199"/>
        <end position="220"/>
    </location>
</feature>
<dbReference type="Proteomes" id="UP000077202">
    <property type="component" value="Unassembled WGS sequence"/>
</dbReference>
<evidence type="ECO:0000256" key="1">
    <source>
        <dbReference type="SAM" id="MobiDB-lite"/>
    </source>
</evidence>
<keyword evidence="2" id="KW-0812">Transmembrane</keyword>
<reference evidence="3" key="1">
    <citation type="submission" date="2016-03" db="EMBL/GenBank/DDBJ databases">
        <title>Mechanisms controlling the formation of the plant cell surface in tip-growing cells are functionally conserved among land plants.</title>
        <authorList>
            <person name="Honkanen S."/>
            <person name="Jones V.A."/>
            <person name="Morieri G."/>
            <person name="Champion C."/>
            <person name="Hetherington A.J."/>
            <person name="Kelly S."/>
            <person name="Saint-Marcoux D."/>
            <person name="Proust H."/>
            <person name="Prescott H."/>
            <person name="Dolan L."/>
        </authorList>
    </citation>
    <scope>NUCLEOTIDE SEQUENCE [LARGE SCALE GENOMIC DNA]</scope>
    <source>
        <tissue evidence="3">Whole gametophyte</tissue>
    </source>
</reference>
<keyword evidence="2" id="KW-1133">Transmembrane helix</keyword>
<feature type="compositionally biased region" description="Basic and acidic residues" evidence="1">
    <location>
        <begin position="23"/>
        <end position="37"/>
    </location>
</feature>
<accession>A0A176W336</accession>
<comment type="caution">
    <text evidence="3">The sequence shown here is derived from an EMBL/GenBank/DDBJ whole genome shotgun (WGS) entry which is preliminary data.</text>
</comment>
<organism evidence="3 4">
    <name type="scientific">Marchantia polymorpha subsp. ruderalis</name>
    <dbReference type="NCBI Taxonomy" id="1480154"/>
    <lineage>
        <taxon>Eukaryota</taxon>
        <taxon>Viridiplantae</taxon>
        <taxon>Streptophyta</taxon>
        <taxon>Embryophyta</taxon>
        <taxon>Marchantiophyta</taxon>
        <taxon>Marchantiopsida</taxon>
        <taxon>Marchantiidae</taxon>
        <taxon>Marchantiales</taxon>
        <taxon>Marchantiaceae</taxon>
        <taxon>Marchantia</taxon>
    </lineage>
</organism>
<feature type="region of interest" description="Disordered" evidence="1">
    <location>
        <begin position="1"/>
        <end position="78"/>
    </location>
</feature>
<dbReference type="AlphaFoldDB" id="A0A176W336"/>
<keyword evidence="2" id="KW-0472">Membrane</keyword>